<evidence type="ECO:0000313" key="6">
    <source>
        <dbReference type="EMBL" id="TGK86034.1"/>
    </source>
</evidence>
<dbReference type="Proteomes" id="UP000297918">
    <property type="component" value="Unassembled WGS sequence"/>
</dbReference>
<evidence type="ECO:0000313" key="7">
    <source>
        <dbReference type="EMBL" id="TGK91171.1"/>
    </source>
</evidence>
<dbReference type="GO" id="GO:0009401">
    <property type="term" value="P:phosphoenolpyruvate-dependent sugar phosphotransferase system"/>
    <property type="evidence" value="ECO:0007669"/>
    <property type="project" value="UniProtKB-KW"/>
</dbReference>
<feature type="domain" description="HPr" evidence="5">
    <location>
        <begin position="1"/>
        <end position="84"/>
    </location>
</feature>
<dbReference type="PROSITE" id="PS00589">
    <property type="entry name" value="PTS_HPR_SER"/>
    <property type="match status" value="1"/>
</dbReference>
<comment type="similarity">
    <text evidence="2">Belongs to the HPr family.</text>
</comment>
<reference evidence="8 9" key="2">
    <citation type="journal article" date="2019" name="PLoS Negl. Trop. Dis.">
        <title>Revisiting the worldwide diversity of Leptospira species in the environment.</title>
        <authorList>
            <person name="Vincent A.T."/>
            <person name="Schiettekatte O."/>
            <person name="Bourhy P."/>
            <person name="Veyrier F.J."/>
            <person name="Picardeau M."/>
        </authorList>
    </citation>
    <scope>NUCLEOTIDE SEQUENCE [LARGE SCALE GENOMIC DNA]</scope>
    <source>
        <strain evidence="6 8">201800280</strain>
        <strain evidence="9">201800281</strain>
    </source>
</reference>
<name>A0A4R9INV2_9LEPT</name>
<dbReference type="PANTHER" id="PTHR33705">
    <property type="entry name" value="PHOSPHOCARRIER PROTEIN HPR"/>
    <property type="match status" value="1"/>
</dbReference>
<dbReference type="InterPro" id="IPR002114">
    <property type="entry name" value="PTS_HPr_Ser_P_site"/>
</dbReference>
<keyword evidence="3" id="KW-0963">Cytoplasm</keyword>
<dbReference type="InterPro" id="IPR050399">
    <property type="entry name" value="HPr"/>
</dbReference>
<evidence type="ECO:0000256" key="3">
    <source>
        <dbReference type="ARBA" id="ARBA00022490"/>
    </source>
</evidence>
<evidence type="ECO:0000256" key="1">
    <source>
        <dbReference type="ARBA" id="ARBA00004496"/>
    </source>
</evidence>
<keyword evidence="4" id="KW-0598">Phosphotransferase system</keyword>
<dbReference type="Proteomes" id="UP000297394">
    <property type="component" value="Unassembled WGS sequence"/>
</dbReference>
<dbReference type="PRINTS" id="PR00107">
    <property type="entry name" value="PHOSPHOCPHPR"/>
</dbReference>
<dbReference type="Gene3D" id="3.30.1340.10">
    <property type="entry name" value="HPr-like"/>
    <property type="match status" value="1"/>
</dbReference>
<organism evidence="6 8">
    <name type="scientific">Leptospira bourretii</name>
    <dbReference type="NCBI Taxonomy" id="2484962"/>
    <lineage>
        <taxon>Bacteria</taxon>
        <taxon>Pseudomonadati</taxon>
        <taxon>Spirochaetota</taxon>
        <taxon>Spirochaetia</taxon>
        <taxon>Leptospirales</taxon>
        <taxon>Leptospiraceae</taxon>
        <taxon>Leptospira</taxon>
    </lineage>
</organism>
<evidence type="ECO:0000256" key="2">
    <source>
        <dbReference type="ARBA" id="ARBA00010736"/>
    </source>
</evidence>
<dbReference type="InterPro" id="IPR001020">
    <property type="entry name" value="PTS_HPr_His_P_site"/>
</dbReference>
<evidence type="ECO:0000259" key="5">
    <source>
        <dbReference type="PROSITE" id="PS51350"/>
    </source>
</evidence>
<dbReference type="AlphaFoldDB" id="A0A4R9INV2"/>
<dbReference type="OrthoDB" id="350754at2"/>
<dbReference type="InterPro" id="IPR000032">
    <property type="entry name" value="HPr-like"/>
</dbReference>
<dbReference type="EMBL" id="RQFL01000024">
    <property type="protein sequence ID" value="TGK91171.1"/>
    <property type="molecule type" value="Genomic_DNA"/>
</dbReference>
<proteinExistence type="inferred from homology"/>
<dbReference type="PROSITE" id="PS51350">
    <property type="entry name" value="PTS_HPR_DOM"/>
    <property type="match status" value="1"/>
</dbReference>
<reference evidence="7" key="1">
    <citation type="submission" date="2018-10" db="EMBL/GenBank/DDBJ databases">
        <authorList>
            <person name="Vincent A.T."/>
            <person name="Schiettekatte O."/>
            <person name="Bourhy P."/>
            <person name="Veyrier F.J."/>
            <person name="Picardeau M."/>
        </authorList>
    </citation>
    <scope>NUCLEOTIDE SEQUENCE</scope>
    <source>
        <strain evidence="7">201800281</strain>
    </source>
</reference>
<evidence type="ECO:0000313" key="8">
    <source>
        <dbReference type="Proteomes" id="UP000297394"/>
    </source>
</evidence>
<keyword evidence="9" id="KW-1185">Reference proteome</keyword>
<comment type="caution">
    <text evidence="6">The sequence shown here is derived from an EMBL/GenBank/DDBJ whole genome shotgun (WGS) entry which is preliminary data.</text>
</comment>
<protein>
    <submittedName>
        <fullName evidence="6">HPr family phosphocarrier protein</fullName>
    </submittedName>
</protein>
<sequence>MREDSSGLHARPASLFVKMAASFPCEIFVIKDDIEVNGKSIMGLMMLALGPGSIFFVKADGKGEEEALLALEALVGRNFEANAN</sequence>
<accession>A0A4R9INV2</accession>
<evidence type="ECO:0000256" key="4">
    <source>
        <dbReference type="ARBA" id="ARBA00022683"/>
    </source>
</evidence>
<dbReference type="PROSITE" id="PS00369">
    <property type="entry name" value="PTS_HPR_HIS"/>
    <property type="match status" value="1"/>
</dbReference>
<dbReference type="NCBIfam" id="TIGR01003">
    <property type="entry name" value="PTS_HPr_family"/>
    <property type="match status" value="1"/>
</dbReference>
<dbReference type="PANTHER" id="PTHR33705:SF2">
    <property type="entry name" value="PHOSPHOCARRIER PROTEIN NPR"/>
    <property type="match status" value="1"/>
</dbReference>
<dbReference type="CDD" id="cd00367">
    <property type="entry name" value="PTS-HPr_like"/>
    <property type="match status" value="1"/>
</dbReference>
<dbReference type="EMBL" id="RQFM01000022">
    <property type="protein sequence ID" value="TGK86034.1"/>
    <property type="molecule type" value="Genomic_DNA"/>
</dbReference>
<dbReference type="Pfam" id="PF00381">
    <property type="entry name" value="PTS-HPr"/>
    <property type="match status" value="1"/>
</dbReference>
<dbReference type="SUPFAM" id="SSF55594">
    <property type="entry name" value="HPr-like"/>
    <property type="match status" value="1"/>
</dbReference>
<evidence type="ECO:0000313" key="9">
    <source>
        <dbReference type="Proteomes" id="UP000297918"/>
    </source>
</evidence>
<dbReference type="GO" id="GO:0005737">
    <property type="term" value="C:cytoplasm"/>
    <property type="evidence" value="ECO:0007669"/>
    <property type="project" value="UniProtKB-SubCell"/>
</dbReference>
<gene>
    <name evidence="6" type="ORF">EHQ23_08370</name>
    <name evidence="7" type="ORF">EHQ26_09970</name>
</gene>
<dbReference type="InterPro" id="IPR035895">
    <property type="entry name" value="HPr-like_sf"/>
</dbReference>
<comment type="subcellular location">
    <subcellularLocation>
        <location evidence="1">Cytoplasm</location>
    </subcellularLocation>
</comment>